<accession>A0A8S4G2I9</accession>
<sequence length="69" mass="7977">MLSYGIKQSLENLRKYCASPDCAQWRIMMKLNDSKRERLRRIQGARGDPHINNREPAVRPPFVTSCSGE</sequence>
<evidence type="ECO:0000313" key="2">
    <source>
        <dbReference type="EMBL" id="CAG9134646.1"/>
    </source>
</evidence>
<dbReference type="Proteomes" id="UP000653454">
    <property type="component" value="Unassembled WGS sequence"/>
</dbReference>
<evidence type="ECO:0000256" key="1">
    <source>
        <dbReference type="SAM" id="MobiDB-lite"/>
    </source>
</evidence>
<comment type="caution">
    <text evidence="2">The sequence shown here is derived from an EMBL/GenBank/DDBJ whole genome shotgun (WGS) entry which is preliminary data.</text>
</comment>
<dbReference type="AlphaFoldDB" id="A0A8S4G2I9"/>
<reference evidence="2" key="1">
    <citation type="submission" date="2020-11" db="EMBL/GenBank/DDBJ databases">
        <authorList>
            <person name="Whiteford S."/>
        </authorList>
    </citation>
    <scope>NUCLEOTIDE SEQUENCE</scope>
</reference>
<protein>
    <submittedName>
        <fullName evidence="2">(diamondback moth) hypothetical protein</fullName>
    </submittedName>
</protein>
<feature type="region of interest" description="Disordered" evidence="1">
    <location>
        <begin position="44"/>
        <end position="69"/>
    </location>
</feature>
<dbReference type="EMBL" id="CAJHNJ030000082">
    <property type="protein sequence ID" value="CAG9134646.1"/>
    <property type="molecule type" value="Genomic_DNA"/>
</dbReference>
<evidence type="ECO:0000313" key="3">
    <source>
        <dbReference type="Proteomes" id="UP000653454"/>
    </source>
</evidence>
<gene>
    <name evidence="2" type="ORF">PLXY2_LOCUS12908</name>
</gene>
<organism evidence="2 3">
    <name type="scientific">Plutella xylostella</name>
    <name type="common">Diamondback moth</name>
    <name type="synonym">Plutella maculipennis</name>
    <dbReference type="NCBI Taxonomy" id="51655"/>
    <lineage>
        <taxon>Eukaryota</taxon>
        <taxon>Metazoa</taxon>
        <taxon>Ecdysozoa</taxon>
        <taxon>Arthropoda</taxon>
        <taxon>Hexapoda</taxon>
        <taxon>Insecta</taxon>
        <taxon>Pterygota</taxon>
        <taxon>Neoptera</taxon>
        <taxon>Endopterygota</taxon>
        <taxon>Lepidoptera</taxon>
        <taxon>Glossata</taxon>
        <taxon>Ditrysia</taxon>
        <taxon>Yponomeutoidea</taxon>
        <taxon>Plutellidae</taxon>
        <taxon>Plutella</taxon>
    </lineage>
</organism>
<proteinExistence type="predicted"/>
<name>A0A8S4G2I9_PLUXY</name>
<keyword evidence="3" id="KW-1185">Reference proteome</keyword>
<feature type="compositionally biased region" description="Basic and acidic residues" evidence="1">
    <location>
        <begin position="47"/>
        <end position="57"/>
    </location>
</feature>